<dbReference type="Proteomes" id="UP000219669">
    <property type="component" value="Unassembled WGS sequence"/>
</dbReference>
<reference evidence="2 3" key="1">
    <citation type="submission" date="2017-09" db="EMBL/GenBank/DDBJ databases">
        <authorList>
            <person name="Ehlers B."/>
            <person name="Leendertz F.H."/>
        </authorList>
    </citation>
    <scope>NUCLEOTIDE SEQUENCE [LARGE SCALE GENOMIC DNA]</scope>
    <source>
        <strain evidence="2 3">DSM 16848</strain>
    </source>
</reference>
<evidence type="ECO:0000313" key="2">
    <source>
        <dbReference type="EMBL" id="SOD65063.1"/>
    </source>
</evidence>
<protein>
    <recommendedName>
        <fullName evidence="4">Lipoprotein</fullName>
    </recommendedName>
</protein>
<organism evidence="2 3">
    <name type="scientific">Alysiella filiformis DSM 16848</name>
    <dbReference type="NCBI Taxonomy" id="1120981"/>
    <lineage>
        <taxon>Bacteria</taxon>
        <taxon>Pseudomonadati</taxon>
        <taxon>Pseudomonadota</taxon>
        <taxon>Betaproteobacteria</taxon>
        <taxon>Neisseriales</taxon>
        <taxon>Neisseriaceae</taxon>
        <taxon>Alysiella</taxon>
    </lineage>
</organism>
<evidence type="ECO:0008006" key="4">
    <source>
        <dbReference type="Google" id="ProtNLM"/>
    </source>
</evidence>
<dbReference type="EMBL" id="OCNF01000001">
    <property type="protein sequence ID" value="SOD65063.1"/>
    <property type="molecule type" value="Genomic_DNA"/>
</dbReference>
<gene>
    <name evidence="2" type="ORF">SAMN02746062_00182</name>
</gene>
<dbReference type="PROSITE" id="PS51257">
    <property type="entry name" value="PROKAR_LIPOPROTEIN"/>
    <property type="match status" value="1"/>
</dbReference>
<evidence type="ECO:0000256" key="1">
    <source>
        <dbReference type="SAM" id="SignalP"/>
    </source>
</evidence>
<evidence type="ECO:0000313" key="3">
    <source>
        <dbReference type="Proteomes" id="UP000219669"/>
    </source>
</evidence>
<feature type="signal peptide" evidence="1">
    <location>
        <begin position="1"/>
        <end position="15"/>
    </location>
</feature>
<sequence length="41" mass="4143">MKNMILAILFASALAACSGTGSGSSQMYGEIKGGVESGRTF</sequence>
<accession>A0A286E2E1</accession>
<keyword evidence="1" id="KW-0732">Signal</keyword>
<proteinExistence type="predicted"/>
<feature type="chain" id="PRO_5013216402" description="Lipoprotein" evidence="1">
    <location>
        <begin position="16"/>
        <end position="41"/>
    </location>
</feature>
<name>A0A286E2E1_9NEIS</name>
<dbReference type="AlphaFoldDB" id="A0A286E2E1"/>
<keyword evidence="3" id="KW-1185">Reference proteome</keyword>
<dbReference type="RefSeq" id="WP_257010970.1">
    <property type="nucleotide sequence ID" value="NZ_OCNF01000001.1"/>
</dbReference>